<protein>
    <submittedName>
        <fullName evidence="2">Uncharacterized protein</fullName>
    </submittedName>
</protein>
<dbReference type="Proteomes" id="UP000283479">
    <property type="component" value="Unassembled WGS sequence"/>
</dbReference>
<evidence type="ECO:0000313" key="2">
    <source>
        <dbReference type="EMBL" id="RVW03041.1"/>
    </source>
</evidence>
<accession>A0A3S3A697</accession>
<dbReference type="EMBL" id="RKLO01000003">
    <property type="protein sequence ID" value="RVW03041.1"/>
    <property type="molecule type" value="Genomic_DNA"/>
</dbReference>
<sequence length="162" mass="17415">MAAPLLSVAFAAPANAAPEDVTLSVDVRGNFVEVAISNNSRDLISCDWQVVTDDGRTPGSTITGYILPDEEYRIQRYLNEGNYVTSWGCMSWDSPEVWGTEEFLHDDKTAEPIRFTTPVGPFGSIDLEAVLGNLDSVSIDLEGEGFLGTFGSGSLEGVLGFS</sequence>
<feature type="signal peptide" evidence="1">
    <location>
        <begin position="1"/>
        <end position="16"/>
    </location>
</feature>
<evidence type="ECO:0000313" key="3">
    <source>
        <dbReference type="Proteomes" id="UP000283479"/>
    </source>
</evidence>
<feature type="chain" id="PRO_5039662921" evidence="1">
    <location>
        <begin position="17"/>
        <end position="162"/>
    </location>
</feature>
<reference evidence="2 3" key="1">
    <citation type="submission" date="2018-11" db="EMBL/GenBank/DDBJ databases">
        <title>Rhodococcus spongicola sp. nov. and Rhodococcus xishaensis sp. nov. from marine sponges.</title>
        <authorList>
            <person name="Li L."/>
            <person name="Lin H.W."/>
        </authorList>
    </citation>
    <scope>NUCLEOTIDE SEQUENCE [LARGE SCALE GENOMIC DNA]</scope>
    <source>
        <strain evidence="2 3">LHW51113</strain>
    </source>
</reference>
<evidence type="ECO:0000256" key="1">
    <source>
        <dbReference type="SAM" id="SignalP"/>
    </source>
</evidence>
<dbReference type="AlphaFoldDB" id="A0A3S3A697"/>
<gene>
    <name evidence="2" type="ORF">EGT50_10050</name>
</gene>
<comment type="caution">
    <text evidence="2">The sequence shown here is derived from an EMBL/GenBank/DDBJ whole genome shotgun (WGS) entry which is preliminary data.</text>
</comment>
<name>A0A3S3A697_9NOCA</name>
<organism evidence="2 3">
    <name type="scientific">Rhodococcus xishaensis</name>
    <dbReference type="NCBI Taxonomy" id="2487364"/>
    <lineage>
        <taxon>Bacteria</taxon>
        <taxon>Bacillati</taxon>
        <taxon>Actinomycetota</taxon>
        <taxon>Actinomycetes</taxon>
        <taxon>Mycobacteriales</taxon>
        <taxon>Nocardiaceae</taxon>
        <taxon>Rhodococcus</taxon>
    </lineage>
</organism>
<keyword evidence="1" id="KW-0732">Signal</keyword>
<keyword evidence="3" id="KW-1185">Reference proteome</keyword>
<proteinExistence type="predicted"/>